<dbReference type="eggNOG" id="arCOG11205">
    <property type="taxonomic scope" value="Archaea"/>
</dbReference>
<evidence type="ECO:0000259" key="1">
    <source>
        <dbReference type="Pfam" id="PF26397"/>
    </source>
</evidence>
<accession>M0M8G2</accession>
<gene>
    <name evidence="2" type="ORF">C447_00410</name>
</gene>
<organism evidence="2 3">
    <name type="scientific">Halococcus hamelinensis 100A6</name>
    <dbReference type="NCBI Taxonomy" id="1132509"/>
    <lineage>
        <taxon>Archaea</taxon>
        <taxon>Methanobacteriati</taxon>
        <taxon>Methanobacteriota</taxon>
        <taxon>Stenosarchaea group</taxon>
        <taxon>Halobacteria</taxon>
        <taxon>Halobacteriales</taxon>
        <taxon>Halococcaceae</taxon>
        <taxon>Halococcus</taxon>
    </lineage>
</organism>
<dbReference type="Pfam" id="PF26397">
    <property type="entry name" value="DUF8097"/>
    <property type="match status" value="1"/>
</dbReference>
<dbReference type="EMBL" id="AOMB01000003">
    <property type="protein sequence ID" value="EMA42006.1"/>
    <property type="molecule type" value="Genomic_DNA"/>
</dbReference>
<comment type="caution">
    <text evidence="2">The sequence shown here is derived from an EMBL/GenBank/DDBJ whole genome shotgun (WGS) entry which is preliminary data.</text>
</comment>
<feature type="domain" description="DUF8097" evidence="1">
    <location>
        <begin position="1"/>
        <end position="130"/>
    </location>
</feature>
<proteinExistence type="predicted"/>
<name>M0M8G2_9EURY</name>
<dbReference type="AlphaFoldDB" id="M0M8G2"/>
<dbReference type="InterPro" id="IPR058410">
    <property type="entry name" value="DUF8097"/>
</dbReference>
<reference evidence="2 3" key="1">
    <citation type="journal article" date="2014" name="PLoS Genet.">
        <title>Phylogenetically driven sequencing of extremely halophilic archaea reveals strategies for static and dynamic osmo-response.</title>
        <authorList>
            <person name="Becker E.A."/>
            <person name="Seitzer P.M."/>
            <person name="Tritt A."/>
            <person name="Larsen D."/>
            <person name="Krusor M."/>
            <person name="Yao A.I."/>
            <person name="Wu D."/>
            <person name="Madern D."/>
            <person name="Eisen J.A."/>
            <person name="Darling A.E."/>
            <person name="Facciotti M.T."/>
        </authorList>
    </citation>
    <scope>NUCLEOTIDE SEQUENCE [LARGE SCALE GENOMIC DNA]</scope>
    <source>
        <strain evidence="2 3">100A6</strain>
    </source>
</reference>
<dbReference type="OrthoDB" id="209828at2157"/>
<evidence type="ECO:0000313" key="3">
    <source>
        <dbReference type="Proteomes" id="UP000011566"/>
    </source>
</evidence>
<dbReference type="Proteomes" id="UP000011566">
    <property type="component" value="Unassembled WGS sequence"/>
</dbReference>
<protein>
    <recommendedName>
        <fullName evidence="1">DUF8097 domain-containing protein</fullName>
    </recommendedName>
</protein>
<keyword evidence="3" id="KW-1185">Reference proteome</keyword>
<sequence length="144" mass="15836">MVRRRIKAIFEFGFCVFGLWAVLFLRKATADLPEDEEIEANQPLSPGVLALGTGTSVLAGLLSDHDVCGIRTSRRRRFLFTFLWSGKDRVLARFASNPDAFRESLAIGETAGLVVYRLWYGILHPLPGPDPDADSDADAGVSEP</sequence>
<evidence type="ECO:0000313" key="2">
    <source>
        <dbReference type="EMBL" id="EMA42006.1"/>
    </source>
</evidence>
<dbReference type="PATRIC" id="fig|1132509.6.peg.98"/>
<dbReference type="RefSeq" id="WP_007689722.1">
    <property type="nucleotide sequence ID" value="NZ_AJRK01000420.1"/>
</dbReference>